<protein>
    <submittedName>
        <fullName evidence="3">Carbohydrate-binding module family 52 protein</fullName>
    </submittedName>
</protein>
<reference evidence="3" key="2">
    <citation type="submission" date="2023-06" db="EMBL/GenBank/DDBJ databases">
        <authorList>
            <consortium name="Lawrence Berkeley National Laboratory"/>
            <person name="Haridas S."/>
            <person name="Hensen N."/>
            <person name="Bonometti L."/>
            <person name="Westerberg I."/>
            <person name="Brannstrom I.O."/>
            <person name="Guillou S."/>
            <person name="Cros-Aarteil S."/>
            <person name="Calhoun S."/>
            <person name="Kuo A."/>
            <person name="Mondo S."/>
            <person name="Pangilinan J."/>
            <person name="Riley R."/>
            <person name="Labutti K."/>
            <person name="Andreopoulos B."/>
            <person name="Lipzen A."/>
            <person name="Chen C."/>
            <person name="Yanf M."/>
            <person name="Daum C."/>
            <person name="Ng V."/>
            <person name="Clum A."/>
            <person name="Steindorff A."/>
            <person name="Ohm R."/>
            <person name="Martin F."/>
            <person name="Silar P."/>
            <person name="Natvig D."/>
            <person name="Lalanne C."/>
            <person name="Gautier V."/>
            <person name="Ament-Velasquez S.L."/>
            <person name="Kruys A."/>
            <person name="Hutchinson M.I."/>
            <person name="Powell A.J."/>
            <person name="Barry K."/>
            <person name="Miller A.N."/>
            <person name="Grigoriev I.V."/>
            <person name="Debuchy R."/>
            <person name="Gladieux P."/>
            <person name="Thoren M.H."/>
            <person name="Johannesson H."/>
        </authorList>
    </citation>
    <scope>NUCLEOTIDE SEQUENCE</scope>
    <source>
        <strain evidence="3">CBS 955.72</strain>
    </source>
</reference>
<name>A0AAJ0HL70_9PEZI</name>
<feature type="signal peptide" evidence="1">
    <location>
        <begin position="1"/>
        <end position="20"/>
    </location>
</feature>
<evidence type="ECO:0000256" key="1">
    <source>
        <dbReference type="SAM" id="SignalP"/>
    </source>
</evidence>
<dbReference type="PANTHER" id="PTHR42047:SF1">
    <property type="entry name" value="PROTEIN, PUTATIVE (AFU_ORTHOLOGUE AFUA_6G03560)-RELATED"/>
    <property type="match status" value="1"/>
</dbReference>
<dbReference type="EMBL" id="JAUIQD010000003">
    <property type="protein sequence ID" value="KAK3356885.1"/>
    <property type="molecule type" value="Genomic_DNA"/>
</dbReference>
<evidence type="ECO:0000313" key="3">
    <source>
        <dbReference type="EMBL" id="KAK3356885.1"/>
    </source>
</evidence>
<feature type="domain" description="Endo-1,3(4)-beta-glucanase 1 carbohydrate binding" evidence="2">
    <location>
        <begin position="24"/>
        <end position="72"/>
    </location>
</feature>
<dbReference type="InterPro" id="IPR052820">
    <property type="entry name" value="PhiA_domain"/>
</dbReference>
<keyword evidence="1" id="KW-0732">Signal</keyword>
<evidence type="ECO:0000313" key="4">
    <source>
        <dbReference type="Proteomes" id="UP001275084"/>
    </source>
</evidence>
<comment type="caution">
    <text evidence="3">The sequence shown here is derived from an EMBL/GenBank/DDBJ whole genome shotgun (WGS) entry which is preliminary data.</text>
</comment>
<dbReference type="Pfam" id="PF10645">
    <property type="entry name" value="Carb_bind"/>
    <property type="match status" value="1"/>
</dbReference>
<accession>A0AAJ0HL70</accession>
<keyword evidence="4" id="KW-1185">Reference proteome</keyword>
<sequence length="246" mass="24786">MAWPSLTVAAMLGLGSGALAALKTCGPSQYDPAQYICHINNFLCPITAGEALSLCGGACYSTFMYTCSANTLTLLPAVTTPFTLAVSNPSLPALHNQPVSAAGLRWTLAGPTSSYCPDVVGAACPPGNATAVVASAGRAAMDVMVPGGQAVYLTPDDWSVGYTQAHSAYMPGGSLVEGFGAYAGGGFVNLNGDGWGWVACPPVTAGGGRWRLVGRNATSAAALAGCDAVNLRVVPFGGSVGAWQYA</sequence>
<feature type="chain" id="PRO_5042585036" evidence="1">
    <location>
        <begin position="21"/>
        <end position="246"/>
    </location>
</feature>
<dbReference type="InterPro" id="IPR018909">
    <property type="entry name" value="Eng1_septum"/>
</dbReference>
<reference evidence="3" key="1">
    <citation type="journal article" date="2023" name="Mol. Phylogenet. Evol.">
        <title>Genome-scale phylogeny and comparative genomics of the fungal order Sordariales.</title>
        <authorList>
            <person name="Hensen N."/>
            <person name="Bonometti L."/>
            <person name="Westerberg I."/>
            <person name="Brannstrom I.O."/>
            <person name="Guillou S."/>
            <person name="Cros-Aarteil S."/>
            <person name="Calhoun S."/>
            <person name="Haridas S."/>
            <person name="Kuo A."/>
            <person name="Mondo S."/>
            <person name="Pangilinan J."/>
            <person name="Riley R."/>
            <person name="LaButti K."/>
            <person name="Andreopoulos B."/>
            <person name="Lipzen A."/>
            <person name="Chen C."/>
            <person name="Yan M."/>
            <person name="Daum C."/>
            <person name="Ng V."/>
            <person name="Clum A."/>
            <person name="Steindorff A."/>
            <person name="Ohm R.A."/>
            <person name="Martin F."/>
            <person name="Silar P."/>
            <person name="Natvig D.O."/>
            <person name="Lalanne C."/>
            <person name="Gautier V."/>
            <person name="Ament-Velasquez S.L."/>
            <person name="Kruys A."/>
            <person name="Hutchinson M.I."/>
            <person name="Powell A.J."/>
            <person name="Barry K."/>
            <person name="Miller A.N."/>
            <person name="Grigoriev I.V."/>
            <person name="Debuchy R."/>
            <person name="Gladieux P."/>
            <person name="Hiltunen Thoren M."/>
            <person name="Johannesson H."/>
        </authorList>
    </citation>
    <scope>NUCLEOTIDE SEQUENCE</scope>
    <source>
        <strain evidence="3">CBS 955.72</strain>
    </source>
</reference>
<proteinExistence type="predicted"/>
<gene>
    <name evidence="3" type="ORF">B0T25DRAFT_140998</name>
</gene>
<dbReference type="GO" id="GO:0030246">
    <property type="term" value="F:carbohydrate binding"/>
    <property type="evidence" value="ECO:0007669"/>
    <property type="project" value="InterPro"/>
</dbReference>
<dbReference type="Proteomes" id="UP001275084">
    <property type="component" value="Unassembled WGS sequence"/>
</dbReference>
<evidence type="ECO:0000259" key="2">
    <source>
        <dbReference type="Pfam" id="PF10645"/>
    </source>
</evidence>
<dbReference type="PANTHER" id="PTHR42047">
    <property type="entry name" value="PROTEIN, PUTATIVE (AFU_ORTHOLOGUE AFUA_6G03560)-RELATED"/>
    <property type="match status" value="1"/>
</dbReference>
<organism evidence="3 4">
    <name type="scientific">Lasiosphaeria hispida</name>
    <dbReference type="NCBI Taxonomy" id="260671"/>
    <lineage>
        <taxon>Eukaryota</taxon>
        <taxon>Fungi</taxon>
        <taxon>Dikarya</taxon>
        <taxon>Ascomycota</taxon>
        <taxon>Pezizomycotina</taxon>
        <taxon>Sordariomycetes</taxon>
        <taxon>Sordariomycetidae</taxon>
        <taxon>Sordariales</taxon>
        <taxon>Lasiosphaeriaceae</taxon>
        <taxon>Lasiosphaeria</taxon>
    </lineage>
</organism>
<dbReference type="AlphaFoldDB" id="A0AAJ0HL70"/>